<evidence type="ECO:0000313" key="4">
    <source>
        <dbReference type="Proteomes" id="UP000509126"/>
    </source>
</evidence>
<dbReference type="GO" id="GO:0008703">
    <property type="term" value="F:5-amino-6-(5-phosphoribosylamino)uracil reductase activity"/>
    <property type="evidence" value="ECO:0007669"/>
    <property type="project" value="InterPro"/>
</dbReference>
<evidence type="ECO:0000313" key="2">
    <source>
        <dbReference type="EMBL" id="MBB6362950.1"/>
    </source>
</evidence>
<proteinExistence type="predicted"/>
<evidence type="ECO:0000313" key="5">
    <source>
        <dbReference type="Proteomes" id="UP000548425"/>
    </source>
</evidence>
<dbReference type="AlphaFoldDB" id="A0A6N1MET7"/>
<reference evidence="2 5" key="2">
    <citation type="submission" date="2020-08" db="EMBL/GenBank/DDBJ databases">
        <title>Functional genomics of gut bacteria from endangered species of beetles.</title>
        <authorList>
            <person name="Carlos-Shanley C."/>
        </authorList>
    </citation>
    <scope>NUCLEOTIDE SEQUENCE [LARGE SCALE GENOMIC DNA]</scope>
    <source>
        <strain evidence="2 5">S00127</strain>
    </source>
</reference>
<dbReference type="SUPFAM" id="SSF53597">
    <property type="entry name" value="Dihydrofolate reductase-like"/>
    <property type="match status" value="1"/>
</dbReference>
<evidence type="ECO:0000313" key="3">
    <source>
        <dbReference type="EMBL" id="QKU20609.1"/>
    </source>
</evidence>
<dbReference type="Gene3D" id="3.40.430.10">
    <property type="entry name" value="Dihydrofolate Reductase, subunit A"/>
    <property type="match status" value="1"/>
</dbReference>
<dbReference type="Pfam" id="PF01872">
    <property type="entry name" value="RibD_C"/>
    <property type="match status" value="1"/>
</dbReference>
<dbReference type="EMBL" id="CP054803">
    <property type="protein sequence ID" value="QKU20609.1"/>
    <property type="molecule type" value="Genomic_DNA"/>
</dbReference>
<dbReference type="GO" id="GO:0009231">
    <property type="term" value="P:riboflavin biosynthetic process"/>
    <property type="evidence" value="ECO:0007669"/>
    <property type="project" value="InterPro"/>
</dbReference>
<feature type="domain" description="Bacterial bifunctional deaminase-reductase C-terminal" evidence="1">
    <location>
        <begin position="2"/>
        <end position="185"/>
    </location>
</feature>
<dbReference type="InterPro" id="IPR024072">
    <property type="entry name" value="DHFR-like_dom_sf"/>
</dbReference>
<sequence>MRKIIVQEFLTLDGVMQGPGGPEEDISGGFQYGGWVAPYFNAEPDPAFDVIMQKWMQPSDILLGKHTFQIFESYWPTHTEDWPGINDVNKYILSTSLEHSDWQNTLFLKSIDEIINLKASGEGDIRVYGSAAVVQTLFKYELVDELRLLTFPIILGVGKRLFSHESIPAAFQLIDHLASSNGIVFTHYQRAGEVKTGTIGE</sequence>
<accession>A0A6N1MET7</accession>
<evidence type="ECO:0000259" key="1">
    <source>
        <dbReference type="Pfam" id="PF01872"/>
    </source>
</evidence>
<dbReference type="Proteomes" id="UP000509126">
    <property type="component" value="Chromosome"/>
</dbReference>
<dbReference type="EMBL" id="JACHLA010000004">
    <property type="protein sequence ID" value="MBB6362950.1"/>
    <property type="molecule type" value="Genomic_DNA"/>
</dbReference>
<reference evidence="3 4" key="1">
    <citation type="submission" date="2019-11" db="EMBL/GenBank/DDBJ databases">
        <title>FDA dAtabase for Regulatory Grade micrObial Sequences (FDA-ARGOS): Supporting development and validation of Infectious Disease Dx tests.</title>
        <authorList>
            <person name="Patel R."/>
            <person name="Rucinski S."/>
            <person name="Tallon L."/>
            <person name="Sadzewicz L."/>
            <person name="Vavikolanu K."/>
            <person name="Mehta A."/>
            <person name="Aluvathingal J."/>
            <person name="Nadendla S."/>
            <person name="Nandy P."/>
            <person name="Geyer C."/>
            <person name="Yan Y."/>
            <person name="Sichtig H."/>
        </authorList>
    </citation>
    <scope>NUCLEOTIDE SEQUENCE [LARGE SCALE GENOMIC DNA]</scope>
    <source>
        <strain evidence="3 4">FDAARGOS_557</strain>
    </source>
</reference>
<name>A0A6N1MET7_ACILW</name>
<organism evidence="3 4">
    <name type="scientific">Acinetobacter lwoffii</name>
    <dbReference type="NCBI Taxonomy" id="28090"/>
    <lineage>
        <taxon>Bacteria</taxon>
        <taxon>Pseudomonadati</taxon>
        <taxon>Pseudomonadota</taxon>
        <taxon>Gammaproteobacteria</taxon>
        <taxon>Moraxellales</taxon>
        <taxon>Moraxellaceae</taxon>
        <taxon>Acinetobacter</taxon>
    </lineage>
</organism>
<dbReference type="Proteomes" id="UP000548425">
    <property type="component" value="Unassembled WGS sequence"/>
</dbReference>
<gene>
    <name evidence="3" type="ORF">FOB19_03655</name>
    <name evidence="2" type="ORF">HNP34_001071</name>
</gene>
<protein>
    <submittedName>
        <fullName evidence="2 3">Dihydrofolate reductase</fullName>
    </submittedName>
</protein>
<dbReference type="RefSeq" id="WP_114541580.1">
    <property type="nucleotide sequence ID" value="NZ_CP054803.1"/>
</dbReference>
<dbReference type="InterPro" id="IPR002734">
    <property type="entry name" value="RibDG_C"/>
</dbReference>